<proteinExistence type="predicted"/>
<name>A0A318LFU9_9PSEU</name>
<evidence type="ECO:0000313" key="3">
    <source>
        <dbReference type="Proteomes" id="UP000247892"/>
    </source>
</evidence>
<dbReference type="Proteomes" id="UP000247892">
    <property type="component" value="Unassembled WGS sequence"/>
</dbReference>
<dbReference type="EMBL" id="MASU01000012">
    <property type="protein sequence ID" value="PXY25585.1"/>
    <property type="molecule type" value="Genomic_DNA"/>
</dbReference>
<keyword evidence="3" id="KW-1185">Reference proteome</keyword>
<evidence type="ECO:0000256" key="1">
    <source>
        <dbReference type="SAM" id="MobiDB-lite"/>
    </source>
</evidence>
<reference evidence="2 3" key="1">
    <citation type="submission" date="2016-07" db="EMBL/GenBank/DDBJ databases">
        <title>Draft genome sequence of Prauserella sp. YIM 121212, isolated from alkaline soil.</title>
        <authorList>
            <person name="Ruckert C."/>
            <person name="Albersmeier A."/>
            <person name="Jiang C.-L."/>
            <person name="Jiang Y."/>
            <person name="Kalinowski J."/>
            <person name="Schneider O."/>
            <person name="Winkler A."/>
            <person name="Zotchev S.B."/>
        </authorList>
    </citation>
    <scope>NUCLEOTIDE SEQUENCE [LARGE SCALE GENOMIC DNA]</scope>
    <source>
        <strain evidence="2 3">YIM 121212</strain>
    </source>
</reference>
<evidence type="ECO:0000313" key="2">
    <source>
        <dbReference type="EMBL" id="PXY25585.1"/>
    </source>
</evidence>
<gene>
    <name evidence="2" type="ORF">BA062_25885</name>
</gene>
<organism evidence="2 3">
    <name type="scientific">Prauserella flavalba</name>
    <dbReference type="NCBI Taxonomy" id="1477506"/>
    <lineage>
        <taxon>Bacteria</taxon>
        <taxon>Bacillati</taxon>
        <taxon>Actinomycetota</taxon>
        <taxon>Actinomycetes</taxon>
        <taxon>Pseudonocardiales</taxon>
        <taxon>Pseudonocardiaceae</taxon>
        <taxon>Prauserella</taxon>
    </lineage>
</organism>
<dbReference type="AlphaFoldDB" id="A0A318LFU9"/>
<comment type="caution">
    <text evidence="2">The sequence shown here is derived from an EMBL/GenBank/DDBJ whole genome shotgun (WGS) entry which is preliminary data.</text>
</comment>
<feature type="region of interest" description="Disordered" evidence="1">
    <location>
        <begin position="51"/>
        <end position="134"/>
    </location>
</feature>
<feature type="compositionally biased region" description="Basic and acidic residues" evidence="1">
    <location>
        <begin position="75"/>
        <end position="86"/>
    </location>
</feature>
<sequence length="134" mass="14452">MIEMDGTSIARTAGSDLAWPLEVGPARFADLICAEPAWVRAEFDAIVAANFGSSATRPLPPHDRPPGPAPTRRHRGDEASSRRDPLSHAVSGDLARTARRVGARERSPPPPLCDAAPTARTLFPDRSTSEHVRR</sequence>
<accession>A0A318LFU9</accession>
<protein>
    <submittedName>
        <fullName evidence="2">Uncharacterized protein</fullName>
    </submittedName>
</protein>